<evidence type="ECO:0000313" key="3">
    <source>
        <dbReference type="EMBL" id="KAI1611018.1"/>
    </source>
</evidence>
<dbReference type="AlphaFoldDB" id="A0AAN6IB51"/>
<evidence type="ECO:0000256" key="2">
    <source>
        <dbReference type="SAM" id="SignalP"/>
    </source>
</evidence>
<keyword evidence="2" id="KW-0732">Signal</keyword>
<dbReference type="Proteomes" id="UP001203852">
    <property type="component" value="Unassembled WGS sequence"/>
</dbReference>
<name>A0AAN6IB51_9EURO</name>
<feature type="transmembrane region" description="Helical" evidence="1">
    <location>
        <begin position="169"/>
        <end position="198"/>
    </location>
</feature>
<keyword evidence="1" id="KW-0472">Membrane</keyword>
<reference evidence="3" key="1">
    <citation type="journal article" date="2022" name="bioRxiv">
        <title>Deciphering the potential niche of two novel black yeast fungi from a biological soil crust based on their genomes, phenotypes, and melanin regulation.</title>
        <authorList>
            <consortium name="DOE Joint Genome Institute"/>
            <person name="Carr E.C."/>
            <person name="Barton Q."/>
            <person name="Grambo S."/>
            <person name="Sullivan M."/>
            <person name="Renfro C.M."/>
            <person name="Kuo A."/>
            <person name="Pangilinan J."/>
            <person name="Lipzen A."/>
            <person name="Keymanesh K."/>
            <person name="Savage E."/>
            <person name="Barry K."/>
            <person name="Grigoriev I.V."/>
            <person name="Riekhof W.R."/>
            <person name="Harris S.S."/>
        </authorList>
    </citation>
    <scope>NUCLEOTIDE SEQUENCE</scope>
    <source>
        <strain evidence="3">JF 03-4F</strain>
    </source>
</reference>
<keyword evidence="1" id="KW-1133">Transmembrane helix</keyword>
<keyword evidence="4" id="KW-1185">Reference proteome</keyword>
<evidence type="ECO:0000313" key="4">
    <source>
        <dbReference type="Proteomes" id="UP001203852"/>
    </source>
</evidence>
<feature type="chain" id="PRO_5043001782" description="Transmembrane protein" evidence="2">
    <location>
        <begin position="18"/>
        <end position="204"/>
    </location>
</feature>
<organism evidence="3 4">
    <name type="scientific">Exophiala viscosa</name>
    <dbReference type="NCBI Taxonomy" id="2486360"/>
    <lineage>
        <taxon>Eukaryota</taxon>
        <taxon>Fungi</taxon>
        <taxon>Dikarya</taxon>
        <taxon>Ascomycota</taxon>
        <taxon>Pezizomycotina</taxon>
        <taxon>Eurotiomycetes</taxon>
        <taxon>Chaetothyriomycetidae</taxon>
        <taxon>Chaetothyriales</taxon>
        <taxon>Herpotrichiellaceae</taxon>
        <taxon>Exophiala</taxon>
    </lineage>
</organism>
<sequence>MHLLLRVLLCFCTVVLGHHAPKGSYEHGDSAGMAMLPTPDSRISEHMSYAPPYDARTPGYLSKYPNDSAHGEELGMNIIADRQLSSAAPEMTVFQSHFMDLVEQFRIEAESCPSEWTSEPETSSRGTVGLTSNIGVPMLKPTSLVAASVSESMDDRGLVLSMKPSRSKWWYAAYPLAANAIAVTATVVISVLTISFIFNEMSDI</sequence>
<evidence type="ECO:0008006" key="5">
    <source>
        <dbReference type="Google" id="ProtNLM"/>
    </source>
</evidence>
<protein>
    <recommendedName>
        <fullName evidence="5">Transmembrane protein</fullName>
    </recommendedName>
</protein>
<feature type="signal peptide" evidence="2">
    <location>
        <begin position="1"/>
        <end position="17"/>
    </location>
</feature>
<gene>
    <name evidence="3" type="ORF">EDD36DRAFT_421041</name>
</gene>
<accession>A0AAN6IB51</accession>
<keyword evidence="1" id="KW-0812">Transmembrane</keyword>
<comment type="caution">
    <text evidence="3">The sequence shown here is derived from an EMBL/GenBank/DDBJ whole genome shotgun (WGS) entry which is preliminary data.</text>
</comment>
<evidence type="ECO:0000256" key="1">
    <source>
        <dbReference type="SAM" id="Phobius"/>
    </source>
</evidence>
<dbReference type="EMBL" id="MU404357">
    <property type="protein sequence ID" value="KAI1611018.1"/>
    <property type="molecule type" value="Genomic_DNA"/>
</dbReference>
<proteinExistence type="predicted"/>